<evidence type="ECO:0000313" key="2">
    <source>
        <dbReference type="Proteomes" id="UP001055811"/>
    </source>
</evidence>
<evidence type="ECO:0000313" key="1">
    <source>
        <dbReference type="EMBL" id="KAI3709885.1"/>
    </source>
</evidence>
<sequence>MEKSLKCPGFRFKPTDVELVMYFLKKKLLGKKLAPEVIAEINIYDFSPWDLPAKSILSGDLEWYFFCPQSKKYSSGPRMNRATETGFWKSTGKDREVKYKGRKVAIKKTLVFHLGHPPKGTRTNWVIHEYKMDDDDLARQGVAQEAYVICNVYEKRGEGPQNGAQYGAPFKEEEWDDDDEETSTVTSSGVVNPNNASSSGVMDMTSPEPGPSTVTSSAVFGLCGATRNSVLDPNASSSGSSAITYWQNEKLTDVYRAPMLCNNNTQEVEDRKGKKVMTDDGIDLFKELEAMGNNDFGQDIFSMFSVDGFPDDDSLDGFLPDDLLDLD</sequence>
<proteinExistence type="predicted"/>
<gene>
    <name evidence="1" type="ORF">L2E82_39653</name>
</gene>
<organism evidence="1 2">
    <name type="scientific">Cichorium intybus</name>
    <name type="common">Chicory</name>
    <dbReference type="NCBI Taxonomy" id="13427"/>
    <lineage>
        <taxon>Eukaryota</taxon>
        <taxon>Viridiplantae</taxon>
        <taxon>Streptophyta</taxon>
        <taxon>Embryophyta</taxon>
        <taxon>Tracheophyta</taxon>
        <taxon>Spermatophyta</taxon>
        <taxon>Magnoliopsida</taxon>
        <taxon>eudicotyledons</taxon>
        <taxon>Gunneridae</taxon>
        <taxon>Pentapetalae</taxon>
        <taxon>asterids</taxon>
        <taxon>campanulids</taxon>
        <taxon>Asterales</taxon>
        <taxon>Asteraceae</taxon>
        <taxon>Cichorioideae</taxon>
        <taxon>Cichorieae</taxon>
        <taxon>Cichoriinae</taxon>
        <taxon>Cichorium</taxon>
    </lineage>
</organism>
<comment type="caution">
    <text evidence="1">The sequence shown here is derived from an EMBL/GenBank/DDBJ whole genome shotgun (WGS) entry which is preliminary data.</text>
</comment>
<reference evidence="1 2" key="2">
    <citation type="journal article" date="2022" name="Mol. Ecol. Resour.">
        <title>The genomes of chicory, endive, great burdock and yacon provide insights into Asteraceae paleo-polyploidization history and plant inulin production.</title>
        <authorList>
            <person name="Fan W."/>
            <person name="Wang S."/>
            <person name="Wang H."/>
            <person name="Wang A."/>
            <person name="Jiang F."/>
            <person name="Liu H."/>
            <person name="Zhao H."/>
            <person name="Xu D."/>
            <person name="Zhang Y."/>
        </authorList>
    </citation>
    <scope>NUCLEOTIDE SEQUENCE [LARGE SCALE GENOMIC DNA]</scope>
    <source>
        <strain evidence="2">cv. Punajuju</strain>
        <tissue evidence="1">Leaves</tissue>
    </source>
</reference>
<dbReference type="EMBL" id="CM042015">
    <property type="protein sequence ID" value="KAI3709885.1"/>
    <property type="molecule type" value="Genomic_DNA"/>
</dbReference>
<protein>
    <submittedName>
        <fullName evidence="1">Uncharacterized protein</fullName>
    </submittedName>
</protein>
<name>A0ACB9AN69_CICIN</name>
<keyword evidence="2" id="KW-1185">Reference proteome</keyword>
<reference evidence="2" key="1">
    <citation type="journal article" date="2022" name="Mol. Ecol. Resour.">
        <title>The genomes of chicory, endive, great burdock and yacon provide insights into Asteraceae palaeo-polyploidization history and plant inulin production.</title>
        <authorList>
            <person name="Fan W."/>
            <person name="Wang S."/>
            <person name="Wang H."/>
            <person name="Wang A."/>
            <person name="Jiang F."/>
            <person name="Liu H."/>
            <person name="Zhao H."/>
            <person name="Xu D."/>
            <person name="Zhang Y."/>
        </authorList>
    </citation>
    <scope>NUCLEOTIDE SEQUENCE [LARGE SCALE GENOMIC DNA]</scope>
    <source>
        <strain evidence="2">cv. Punajuju</strain>
    </source>
</reference>
<dbReference type="Proteomes" id="UP001055811">
    <property type="component" value="Linkage Group LG07"/>
</dbReference>
<accession>A0ACB9AN69</accession>